<comment type="function">
    <text evidence="1 15">Binds the cellulose synthase activator, bis-(3'-5') cyclic diguanylic acid (c-di-GMP).</text>
</comment>
<keyword evidence="8 15" id="KW-0997">Cell inner membrane</keyword>
<evidence type="ECO:0000256" key="10">
    <source>
        <dbReference type="ARBA" id="ARBA00022692"/>
    </source>
</evidence>
<evidence type="ECO:0000256" key="4">
    <source>
        <dbReference type="ARBA" id="ARBA00010714"/>
    </source>
</evidence>
<dbReference type="NCBIfam" id="NF008325">
    <property type="entry name" value="PRK11114.1-3"/>
    <property type="match status" value="1"/>
</dbReference>
<gene>
    <name evidence="16" type="primary">bcsB</name>
    <name evidence="16" type="ORF">G4911_02300</name>
</gene>
<comment type="subunit">
    <text evidence="5 15">Tightly associated with the cellulose synthase catalytic subunit.</text>
</comment>
<feature type="signal peptide" evidence="15">
    <location>
        <begin position="1"/>
        <end position="22"/>
    </location>
</feature>
<dbReference type="RefSeq" id="WP_163147276.1">
    <property type="nucleotide sequence ID" value="NZ_JAAIKZ010000004.1"/>
</dbReference>
<evidence type="ECO:0000313" key="17">
    <source>
        <dbReference type="Proteomes" id="UP000480681"/>
    </source>
</evidence>
<evidence type="ECO:0000256" key="6">
    <source>
        <dbReference type="ARBA" id="ARBA00021844"/>
    </source>
</evidence>
<evidence type="ECO:0000256" key="7">
    <source>
        <dbReference type="ARBA" id="ARBA00022475"/>
    </source>
</evidence>
<comment type="subcellular location">
    <subcellularLocation>
        <location evidence="2">Cell inner membrane</location>
        <topology evidence="2">Single-pass membrane protein</topology>
    </subcellularLocation>
</comment>
<evidence type="ECO:0000256" key="1">
    <source>
        <dbReference type="ARBA" id="ARBA00002057"/>
    </source>
</evidence>
<dbReference type="InterPro" id="IPR018513">
    <property type="entry name" value="Cell_synthase_bac"/>
</dbReference>
<evidence type="ECO:0000256" key="2">
    <source>
        <dbReference type="ARBA" id="ARBA00004377"/>
    </source>
</evidence>
<keyword evidence="10 15" id="KW-0812">Transmembrane</keyword>
<feature type="transmembrane region" description="Helical" evidence="15">
    <location>
        <begin position="713"/>
        <end position="732"/>
    </location>
</feature>
<dbReference type="PANTHER" id="PTHR39083:SF1">
    <property type="entry name" value="CYCLIC DI-GMP-BINDING PROTEIN"/>
    <property type="match status" value="1"/>
</dbReference>
<feature type="chain" id="PRO_5043112394" description="Cyclic di-GMP-binding protein" evidence="15">
    <location>
        <begin position="23"/>
        <end position="743"/>
    </location>
</feature>
<keyword evidence="12 15" id="KW-1133">Transmembrane helix</keyword>
<dbReference type="Proteomes" id="UP000480681">
    <property type="component" value="Unassembled WGS sequence"/>
</dbReference>
<keyword evidence="11 15" id="KW-0135">Cellulose biosynthesis</keyword>
<keyword evidence="7 15" id="KW-1003">Cell membrane</keyword>
<evidence type="ECO:0000256" key="11">
    <source>
        <dbReference type="ARBA" id="ARBA00022916"/>
    </source>
</evidence>
<comment type="caution">
    <text evidence="16">The sequence shown here is derived from an EMBL/GenBank/DDBJ whole genome shotgun (WGS) entry which is preliminary data.</text>
</comment>
<keyword evidence="15" id="KW-0732">Signal</keyword>
<evidence type="ECO:0000256" key="5">
    <source>
        <dbReference type="ARBA" id="ARBA00011437"/>
    </source>
</evidence>
<dbReference type="InterPro" id="IPR003920">
    <property type="entry name" value="Cell_synth_B"/>
</dbReference>
<protein>
    <recommendedName>
        <fullName evidence="6 15">Cyclic di-GMP-binding protein</fullName>
    </recommendedName>
    <alternativeName>
        <fullName evidence="14 15">Cellulose synthase regulatory subunit</fullName>
    </alternativeName>
</protein>
<evidence type="ECO:0000256" key="14">
    <source>
        <dbReference type="ARBA" id="ARBA00033444"/>
    </source>
</evidence>
<sequence>MIKPTHYLLGLILAAPTVPVSATELTGPLPAVDAPIRTRSMTLEKMVVQPGTLSLRGNSPDGFADFTVRRDEVVTEATLDLDFTPSPSLLSRLSQLRIYLNDELMGVQPFVDKQMGQRSYASMALDPRYTKDFNRLKLNFIGHYQKVCENPASDTLWLNVNRDTRLNLQLQTLPVRNELSFFPMPFLDTRDDAQLVLPMVFAGAVSLEQQQAAAVLASWFGAKAKWRGQHFPVLINETPKRNAIIFATNETRPDFLSDYPKVTGPTIDMVSSPDNPYVKLLLILGRNQDDLLIASKAIAQGNVLLRGQSVRVDELKLLAPRVPYDAPNWVRLDRPVRFAELLDYPGQLQASGRAIWPLDLTVKLPPDLYQPGANGIKLQLDYHYTSPVLRDGSRLDVKVNDQLMKSYALELDAIKGKQLLTLPLWLTGDDESRALRMPGLKSGQPNRLSFAFQYGQQFMGGHEDGRCDLLLPPAHQVRIDENSTLDFTGYRHLIEMPNLKAFSGAAFPFSKLADLSETQIVMPVKPSPDQITTLLDTLGAIGAETGYPALAVTLANDWQQVRDADLDTLLIGALPAEFRHDAEPDALLASLQSWVNQPRREFSAVEHSSANDRQPEARVGISGNNAIAVVLGLQSPVHPQRSVVALLADGNAGTRLLNETMQAPSLRAQVEGSVAIIREAGVTALDVGDRYEAGYLPWWERVWHLLANHPVRLAGITLLSMLLLGWGLRLLLAGLSRRRLKEE</sequence>
<evidence type="ECO:0000256" key="12">
    <source>
        <dbReference type="ARBA" id="ARBA00022989"/>
    </source>
</evidence>
<dbReference type="EMBL" id="JAAIKZ010000004">
    <property type="protein sequence ID" value="NEX73607.1"/>
    <property type="molecule type" value="Genomic_DNA"/>
</dbReference>
<dbReference type="Pfam" id="PF03170">
    <property type="entry name" value="BcsB"/>
    <property type="match status" value="1"/>
</dbReference>
<dbReference type="GO" id="GO:0006011">
    <property type="term" value="P:UDP-alpha-D-glucose metabolic process"/>
    <property type="evidence" value="ECO:0007669"/>
    <property type="project" value="InterPro"/>
</dbReference>
<reference evidence="16 17" key="1">
    <citation type="submission" date="2020-02" db="EMBL/GenBank/DDBJ databases">
        <title>Genome sequencing of Aeromonas rivipollensis.</title>
        <authorList>
            <person name="Fono-Tamo Ubani E.K."/>
            <person name="Lekota K.E."/>
        </authorList>
    </citation>
    <scope>NUCLEOTIDE SEQUENCE [LARGE SCALE GENOMIC DNA]</scope>
    <source>
        <strain evidence="16 17">G87</strain>
    </source>
</reference>
<evidence type="ECO:0000256" key="13">
    <source>
        <dbReference type="ARBA" id="ARBA00023136"/>
    </source>
</evidence>
<proteinExistence type="inferred from homology"/>
<keyword evidence="13 15" id="KW-0472">Membrane</keyword>
<comment type="pathway">
    <text evidence="3 15">Glycan metabolism; bacterial cellulose biosynthesis.</text>
</comment>
<dbReference type="AlphaFoldDB" id="A0AAW9Y6X8"/>
<evidence type="ECO:0000256" key="9">
    <source>
        <dbReference type="ARBA" id="ARBA00022636"/>
    </source>
</evidence>
<evidence type="ECO:0000256" key="3">
    <source>
        <dbReference type="ARBA" id="ARBA00005186"/>
    </source>
</evidence>
<accession>A0AAW9Y6X8</accession>
<comment type="similarity">
    <text evidence="4 15">Belongs to the AcsB/BcsB family.</text>
</comment>
<evidence type="ECO:0000313" key="16">
    <source>
        <dbReference type="EMBL" id="NEX73607.1"/>
    </source>
</evidence>
<keyword evidence="9 15" id="KW-0973">c-di-GMP</keyword>
<organism evidence="16 17">
    <name type="scientific">Aeromonas rivipollensis</name>
    <dbReference type="NCBI Taxonomy" id="948519"/>
    <lineage>
        <taxon>Bacteria</taxon>
        <taxon>Pseudomonadati</taxon>
        <taxon>Pseudomonadota</taxon>
        <taxon>Gammaproteobacteria</taxon>
        <taxon>Aeromonadales</taxon>
        <taxon>Aeromonadaceae</taxon>
        <taxon>Aeromonas</taxon>
    </lineage>
</organism>
<dbReference type="GO" id="GO:0005886">
    <property type="term" value="C:plasma membrane"/>
    <property type="evidence" value="ECO:0007669"/>
    <property type="project" value="UniProtKB-SubCell"/>
</dbReference>
<dbReference type="GO" id="GO:0030244">
    <property type="term" value="P:cellulose biosynthetic process"/>
    <property type="evidence" value="ECO:0007669"/>
    <property type="project" value="UniProtKB-KW"/>
</dbReference>
<dbReference type="NCBIfam" id="NF008323">
    <property type="entry name" value="PRK11114.1-1"/>
    <property type="match status" value="1"/>
</dbReference>
<dbReference type="PRINTS" id="PR01440">
    <property type="entry name" value="CELLSNTHASEB"/>
</dbReference>
<evidence type="ECO:0000256" key="15">
    <source>
        <dbReference type="RuleBase" id="RU365021"/>
    </source>
</evidence>
<dbReference type="PANTHER" id="PTHR39083">
    <property type="entry name" value="CYCLIC DI-GMP-BINDING PROTEIN"/>
    <property type="match status" value="1"/>
</dbReference>
<dbReference type="Gene3D" id="2.60.120.260">
    <property type="entry name" value="Galactose-binding domain-like"/>
    <property type="match status" value="2"/>
</dbReference>
<evidence type="ECO:0000256" key="8">
    <source>
        <dbReference type="ARBA" id="ARBA00022519"/>
    </source>
</evidence>
<name>A0AAW9Y6X8_9GAMM</name>